<name>A0ACC7LKR9_9FLAO</name>
<accession>A0ACC7LKR9</accession>
<protein>
    <submittedName>
        <fullName evidence="1">Response regulator transcription factor</fullName>
    </submittedName>
</protein>
<evidence type="ECO:0000313" key="2">
    <source>
        <dbReference type="Proteomes" id="UP001595191"/>
    </source>
</evidence>
<dbReference type="Proteomes" id="UP001595191">
    <property type="component" value="Unassembled WGS sequence"/>
</dbReference>
<comment type="caution">
    <text evidence="1">The sequence shown here is derived from an EMBL/GenBank/DDBJ whole genome shotgun (WGS) entry which is preliminary data.</text>
</comment>
<evidence type="ECO:0000313" key="1">
    <source>
        <dbReference type="EMBL" id="MFH6603830.1"/>
    </source>
</evidence>
<dbReference type="EMBL" id="JBHFPV010000002">
    <property type="protein sequence ID" value="MFH6603830.1"/>
    <property type="molecule type" value="Genomic_DNA"/>
</dbReference>
<reference evidence="1" key="1">
    <citation type="submission" date="2024-09" db="EMBL/GenBank/DDBJ databases">
        <authorList>
            <person name="Liu J."/>
        </authorList>
    </citation>
    <scope>NUCLEOTIDE SEQUENCE</scope>
    <source>
        <strain evidence="1">NBU2967</strain>
    </source>
</reference>
<proteinExistence type="predicted"/>
<gene>
    <name evidence="1" type="ORF">ACEZ3G_10115</name>
</gene>
<keyword evidence="2" id="KW-1185">Reference proteome</keyword>
<sequence length="128" mass="14404">MGVKKVLLAEDDELLAALLRHKLTKVGYMVDLCKDGKEVKEYLQTTRPDIIVTDIMMPYFSGIELIDFIRNEMNSNLPIIIISSAGNEENVLTAFEMGANDFISKPISPAELIVRIERELIKNKFASS</sequence>
<organism evidence="1 2">
    <name type="scientific">Meishania litoralis</name>
    <dbReference type="NCBI Taxonomy" id="3434685"/>
    <lineage>
        <taxon>Bacteria</taxon>
        <taxon>Pseudomonadati</taxon>
        <taxon>Bacteroidota</taxon>
        <taxon>Flavobacteriia</taxon>
        <taxon>Flavobacteriales</taxon>
        <taxon>Flavobacteriaceae</taxon>
        <taxon>Meishania</taxon>
    </lineage>
</organism>